<protein>
    <submittedName>
        <fullName evidence="5">Helix-turn-helix transcriptional regulator</fullName>
    </submittedName>
</protein>
<dbReference type="InterPro" id="IPR018060">
    <property type="entry name" value="HTH_AraC"/>
</dbReference>
<dbReference type="PANTHER" id="PTHR47893:SF1">
    <property type="entry name" value="REGULATORY PROTEIN PCHR"/>
    <property type="match status" value="1"/>
</dbReference>
<comment type="caution">
    <text evidence="5">The sequence shown here is derived from an EMBL/GenBank/DDBJ whole genome shotgun (WGS) entry which is preliminary data.</text>
</comment>
<keyword evidence="6" id="KW-1185">Reference proteome</keyword>
<organism evidence="5 6">
    <name type="scientific">Paenibacillus hodogayensis</name>
    <dbReference type="NCBI Taxonomy" id="279208"/>
    <lineage>
        <taxon>Bacteria</taxon>
        <taxon>Bacillati</taxon>
        <taxon>Bacillota</taxon>
        <taxon>Bacilli</taxon>
        <taxon>Bacillales</taxon>
        <taxon>Paenibacillaceae</taxon>
        <taxon>Paenibacillus</taxon>
    </lineage>
</organism>
<name>A0ABV5W3Z6_9BACL</name>
<feature type="domain" description="HTH araC/xylS-type" evidence="4">
    <location>
        <begin position="232"/>
        <end position="330"/>
    </location>
</feature>
<keyword evidence="3" id="KW-0804">Transcription</keyword>
<dbReference type="InterPro" id="IPR053142">
    <property type="entry name" value="PchR_regulatory_protein"/>
</dbReference>
<dbReference type="SUPFAM" id="SSF46689">
    <property type="entry name" value="Homeodomain-like"/>
    <property type="match status" value="1"/>
</dbReference>
<evidence type="ECO:0000256" key="3">
    <source>
        <dbReference type="ARBA" id="ARBA00023163"/>
    </source>
</evidence>
<dbReference type="EMBL" id="JBHMAG010000018">
    <property type="protein sequence ID" value="MFB9755156.1"/>
    <property type="molecule type" value="Genomic_DNA"/>
</dbReference>
<gene>
    <name evidence="5" type="ORF">ACFFNY_26580</name>
</gene>
<dbReference type="PROSITE" id="PS01124">
    <property type="entry name" value="HTH_ARAC_FAMILY_2"/>
    <property type="match status" value="1"/>
</dbReference>
<keyword evidence="1" id="KW-0805">Transcription regulation</keyword>
<keyword evidence="2" id="KW-0238">DNA-binding</keyword>
<dbReference type="Proteomes" id="UP001589619">
    <property type="component" value="Unassembled WGS sequence"/>
</dbReference>
<evidence type="ECO:0000256" key="1">
    <source>
        <dbReference type="ARBA" id="ARBA00023015"/>
    </source>
</evidence>
<dbReference type="PANTHER" id="PTHR47893">
    <property type="entry name" value="REGULATORY PROTEIN PCHR"/>
    <property type="match status" value="1"/>
</dbReference>
<sequence>MSTSFHQIYNRYFDSLLLSRVPSDNAGERLEVPSSAGAGAVSRLVTPSGIEIVLSDHCFQAERLCRFRSDEAMVELSFCMQGGGEVDVSGETHELLPGNCSLHLMQGFEATFRYPSEQPIRTVAIGVPVALFEAYMSGGGAGPTRRASAGATFAGLLGERPFRMFRKSIDSRSSRLILQMLDCSYMSVMRHMYLEGKALELLAGSIETFLFGEGPSGSPASGLSRSDREKVREAEELLLGRMEAPPSLLELSRLVGLNDYKLKIGFKEQYGKSVFAYLRDRRLEKAWSLLQTGEISVSQASVMVGYANFSHFAETFRKQFGIRPSDIRRDNR</sequence>
<dbReference type="Gene3D" id="1.10.10.60">
    <property type="entry name" value="Homeodomain-like"/>
    <property type="match status" value="1"/>
</dbReference>
<evidence type="ECO:0000259" key="4">
    <source>
        <dbReference type="PROSITE" id="PS01124"/>
    </source>
</evidence>
<dbReference type="RefSeq" id="WP_344907660.1">
    <property type="nucleotide sequence ID" value="NZ_BAAAYO010000006.1"/>
</dbReference>
<dbReference type="SMART" id="SM00342">
    <property type="entry name" value="HTH_ARAC"/>
    <property type="match status" value="1"/>
</dbReference>
<accession>A0ABV5W3Z6</accession>
<evidence type="ECO:0000256" key="2">
    <source>
        <dbReference type="ARBA" id="ARBA00023125"/>
    </source>
</evidence>
<evidence type="ECO:0000313" key="6">
    <source>
        <dbReference type="Proteomes" id="UP001589619"/>
    </source>
</evidence>
<dbReference type="Pfam" id="PF12833">
    <property type="entry name" value="HTH_18"/>
    <property type="match status" value="1"/>
</dbReference>
<dbReference type="InterPro" id="IPR020449">
    <property type="entry name" value="Tscrpt_reg_AraC-type_HTH"/>
</dbReference>
<reference evidence="5 6" key="1">
    <citation type="submission" date="2024-09" db="EMBL/GenBank/DDBJ databases">
        <authorList>
            <person name="Sun Q."/>
            <person name="Mori K."/>
        </authorList>
    </citation>
    <scope>NUCLEOTIDE SEQUENCE [LARGE SCALE GENOMIC DNA]</scope>
    <source>
        <strain evidence="5 6">JCM 12520</strain>
    </source>
</reference>
<dbReference type="InterPro" id="IPR009057">
    <property type="entry name" value="Homeodomain-like_sf"/>
</dbReference>
<proteinExistence type="predicted"/>
<dbReference type="PRINTS" id="PR00032">
    <property type="entry name" value="HTHARAC"/>
</dbReference>
<evidence type="ECO:0000313" key="5">
    <source>
        <dbReference type="EMBL" id="MFB9755156.1"/>
    </source>
</evidence>